<name>A0ACC3CW28_9PEZI</name>
<organism evidence="1 2">
    <name type="scientific">Coniosporium uncinatum</name>
    <dbReference type="NCBI Taxonomy" id="93489"/>
    <lineage>
        <taxon>Eukaryota</taxon>
        <taxon>Fungi</taxon>
        <taxon>Dikarya</taxon>
        <taxon>Ascomycota</taxon>
        <taxon>Pezizomycotina</taxon>
        <taxon>Dothideomycetes</taxon>
        <taxon>Dothideomycetes incertae sedis</taxon>
        <taxon>Coniosporium</taxon>
    </lineage>
</organism>
<keyword evidence="2" id="KW-1185">Reference proteome</keyword>
<dbReference type="EMBL" id="JAWDJW010010507">
    <property type="protein sequence ID" value="KAK3046036.1"/>
    <property type="molecule type" value="Genomic_DNA"/>
</dbReference>
<sequence>MASTLPKLPIFEAITKHDPKSTAIVHSLSGRNFTYGELCNDVMGARLKLEKAAGGKPVEGERIAFLVENGYDYVVTML</sequence>
<proteinExistence type="predicted"/>
<gene>
    <name evidence="1" type="ORF">LTS18_013483</name>
</gene>
<protein>
    <submittedName>
        <fullName evidence="1">Uncharacterized protein</fullName>
    </submittedName>
</protein>
<dbReference type="Proteomes" id="UP001186974">
    <property type="component" value="Unassembled WGS sequence"/>
</dbReference>
<evidence type="ECO:0000313" key="1">
    <source>
        <dbReference type="EMBL" id="KAK3046036.1"/>
    </source>
</evidence>
<accession>A0ACC3CW28</accession>
<comment type="caution">
    <text evidence="1">The sequence shown here is derived from an EMBL/GenBank/DDBJ whole genome shotgun (WGS) entry which is preliminary data.</text>
</comment>
<feature type="non-terminal residue" evidence="1">
    <location>
        <position position="78"/>
    </location>
</feature>
<evidence type="ECO:0000313" key="2">
    <source>
        <dbReference type="Proteomes" id="UP001186974"/>
    </source>
</evidence>
<reference evidence="1" key="1">
    <citation type="submission" date="2024-09" db="EMBL/GenBank/DDBJ databases">
        <title>Black Yeasts Isolated from many extreme environments.</title>
        <authorList>
            <person name="Coleine C."/>
            <person name="Stajich J.E."/>
            <person name="Selbmann L."/>
        </authorList>
    </citation>
    <scope>NUCLEOTIDE SEQUENCE</scope>
    <source>
        <strain evidence="1">CCFEE 5737</strain>
    </source>
</reference>